<evidence type="ECO:0000256" key="1">
    <source>
        <dbReference type="ARBA" id="ARBA00007967"/>
    </source>
</evidence>
<protein>
    <submittedName>
        <fullName evidence="6">Uncharacterized protein</fullName>
    </submittedName>
</protein>
<dbReference type="Pfam" id="PF03492">
    <property type="entry name" value="Methyltransf_7"/>
    <property type="match status" value="1"/>
</dbReference>
<reference evidence="6" key="1">
    <citation type="submission" date="2022-07" db="EMBL/GenBank/DDBJ databases">
        <authorList>
            <person name="Macas J."/>
            <person name="Novak P."/>
            <person name="Neumann P."/>
        </authorList>
    </citation>
    <scope>NUCLEOTIDE SEQUENCE</scope>
</reference>
<comment type="similarity">
    <text evidence="1">Belongs to the methyltransferase superfamily. Type-7 methyltransferase family.</text>
</comment>
<evidence type="ECO:0000256" key="4">
    <source>
        <dbReference type="ARBA" id="ARBA00022723"/>
    </source>
</evidence>
<dbReference type="GO" id="GO:0046872">
    <property type="term" value="F:metal ion binding"/>
    <property type="evidence" value="ECO:0007669"/>
    <property type="project" value="UniProtKB-KW"/>
</dbReference>
<evidence type="ECO:0000313" key="7">
    <source>
        <dbReference type="Proteomes" id="UP001152523"/>
    </source>
</evidence>
<dbReference type="GO" id="GO:0032259">
    <property type="term" value="P:methylation"/>
    <property type="evidence" value="ECO:0007669"/>
    <property type="project" value="UniProtKB-KW"/>
</dbReference>
<gene>
    <name evidence="6" type="ORF">CEPIT_LOCUS11255</name>
</gene>
<dbReference type="Gene3D" id="3.40.50.150">
    <property type="entry name" value="Vaccinia Virus protein VP39"/>
    <property type="match status" value="1"/>
</dbReference>
<dbReference type="InterPro" id="IPR029063">
    <property type="entry name" value="SAM-dependent_MTases_sf"/>
</dbReference>
<dbReference type="AlphaFoldDB" id="A0AAV0D4Y0"/>
<evidence type="ECO:0000313" key="6">
    <source>
        <dbReference type="EMBL" id="CAH9090425.1"/>
    </source>
</evidence>
<name>A0AAV0D4Y0_9ASTE</name>
<organism evidence="6 7">
    <name type="scientific">Cuscuta epithymum</name>
    <dbReference type="NCBI Taxonomy" id="186058"/>
    <lineage>
        <taxon>Eukaryota</taxon>
        <taxon>Viridiplantae</taxon>
        <taxon>Streptophyta</taxon>
        <taxon>Embryophyta</taxon>
        <taxon>Tracheophyta</taxon>
        <taxon>Spermatophyta</taxon>
        <taxon>Magnoliopsida</taxon>
        <taxon>eudicotyledons</taxon>
        <taxon>Gunneridae</taxon>
        <taxon>Pentapetalae</taxon>
        <taxon>asterids</taxon>
        <taxon>lamiids</taxon>
        <taxon>Solanales</taxon>
        <taxon>Convolvulaceae</taxon>
        <taxon>Cuscuteae</taxon>
        <taxon>Cuscuta</taxon>
        <taxon>Cuscuta subgen. Cuscuta</taxon>
    </lineage>
</organism>
<keyword evidence="4" id="KW-0479">Metal-binding</keyword>
<sequence length="377" mass="42716">MSTESTEQILHMNGGTGDHSYAHNATAPLKVTMRAKPIMEESIKKMFQRIATSPSCLRIADLGCSSGANALKAASNIMDMISMVAEEEAMIMSSDEKLPATFQVFLNDLFGNDFNALFKVVPELHKEIRTKSDGLCFFNATPGSFFGRLFPSHSIHFFHSSFAVHWLTQAPKEMRGEIELPVDKEGSNVYLTSINPPSYKAQFKEDLKLFLRSRHEEIVPGGTMFLTLIGSYDTSDFISTPGILRQVIIDMALEGMIEMGKLESLRIPIYHPTEKEMRKIIQEEGSFTIERLESLRMCWDGSNLNEDGTDNDLYRFVDVGKRGVFLTKYLRSVFEPILRAQLGEGLMDELFLRFQNKVTQFMDRLEYPILVLSLFVN</sequence>
<keyword evidence="7" id="KW-1185">Reference proteome</keyword>
<dbReference type="EMBL" id="CAMAPF010000064">
    <property type="protein sequence ID" value="CAH9090425.1"/>
    <property type="molecule type" value="Genomic_DNA"/>
</dbReference>
<accession>A0AAV0D4Y0</accession>
<keyword evidence="3" id="KW-0808">Transferase</keyword>
<keyword evidence="5" id="KW-0460">Magnesium</keyword>
<evidence type="ECO:0000256" key="2">
    <source>
        <dbReference type="ARBA" id="ARBA00022603"/>
    </source>
</evidence>
<keyword evidence="2" id="KW-0489">Methyltransferase</keyword>
<comment type="caution">
    <text evidence="6">The sequence shown here is derived from an EMBL/GenBank/DDBJ whole genome shotgun (WGS) entry which is preliminary data.</text>
</comment>
<dbReference type="InterPro" id="IPR042086">
    <property type="entry name" value="MeTrfase_capping"/>
</dbReference>
<dbReference type="PANTHER" id="PTHR31009">
    <property type="entry name" value="S-ADENOSYL-L-METHIONINE:CARBOXYL METHYLTRANSFERASE FAMILY PROTEIN"/>
    <property type="match status" value="1"/>
</dbReference>
<dbReference type="Proteomes" id="UP001152523">
    <property type="component" value="Unassembled WGS sequence"/>
</dbReference>
<proteinExistence type="inferred from homology"/>
<dbReference type="GO" id="GO:0008168">
    <property type="term" value="F:methyltransferase activity"/>
    <property type="evidence" value="ECO:0007669"/>
    <property type="project" value="UniProtKB-KW"/>
</dbReference>
<dbReference type="SUPFAM" id="SSF53335">
    <property type="entry name" value="S-adenosyl-L-methionine-dependent methyltransferases"/>
    <property type="match status" value="1"/>
</dbReference>
<evidence type="ECO:0000256" key="5">
    <source>
        <dbReference type="ARBA" id="ARBA00022842"/>
    </source>
</evidence>
<evidence type="ECO:0000256" key="3">
    <source>
        <dbReference type="ARBA" id="ARBA00022679"/>
    </source>
</evidence>
<dbReference type="InterPro" id="IPR005299">
    <property type="entry name" value="MeTrfase_7"/>
</dbReference>
<dbReference type="Gene3D" id="1.10.1200.270">
    <property type="entry name" value="Methyltransferase, alpha-helical capping domain"/>
    <property type="match status" value="1"/>
</dbReference>